<dbReference type="Pfam" id="PF02152">
    <property type="entry name" value="FolB"/>
    <property type="match status" value="1"/>
</dbReference>
<comment type="caution">
    <text evidence="3">The sequence shown here is derived from an EMBL/GenBank/DDBJ whole genome shotgun (WGS) entry which is preliminary data.</text>
</comment>
<feature type="domain" description="Dihydroneopterin aldolase/epimerase" evidence="2">
    <location>
        <begin position="233"/>
        <end position="347"/>
    </location>
</feature>
<gene>
    <name evidence="3" type="ORF">CT0861_05122</name>
</gene>
<keyword evidence="4" id="KW-1185">Reference proteome</keyword>
<dbReference type="STRING" id="708197.A0A166UFA9"/>
<reference evidence="3 4" key="1">
    <citation type="submission" date="2015-06" db="EMBL/GenBank/DDBJ databases">
        <title>Survival trade-offs in plant roots during colonization by closely related pathogenic and mutualistic fungi.</title>
        <authorList>
            <person name="Hacquard S."/>
            <person name="Kracher B."/>
            <person name="Hiruma K."/>
            <person name="Weinman A."/>
            <person name="Muench P."/>
            <person name="Garrido Oter R."/>
            <person name="Ver Loren van Themaat E."/>
            <person name="Dallerey J.-F."/>
            <person name="Damm U."/>
            <person name="Henrissat B."/>
            <person name="Lespinet O."/>
            <person name="Thon M."/>
            <person name="Kemen E."/>
            <person name="McHardy A.C."/>
            <person name="Schulze-Lefert P."/>
            <person name="O'Connell R.J."/>
        </authorList>
    </citation>
    <scope>NUCLEOTIDE SEQUENCE [LARGE SCALE GENOMIC DNA]</scope>
    <source>
        <strain evidence="3 4">0861</strain>
    </source>
</reference>
<evidence type="ECO:0000259" key="2">
    <source>
        <dbReference type="SMART" id="SM00905"/>
    </source>
</evidence>
<dbReference type="Gene3D" id="3.30.1130.10">
    <property type="match status" value="2"/>
</dbReference>
<dbReference type="Proteomes" id="UP000076552">
    <property type="component" value="Unassembled WGS sequence"/>
</dbReference>
<organism evidence="3 4">
    <name type="scientific">Colletotrichum tofieldiae</name>
    <dbReference type="NCBI Taxonomy" id="708197"/>
    <lineage>
        <taxon>Eukaryota</taxon>
        <taxon>Fungi</taxon>
        <taxon>Dikarya</taxon>
        <taxon>Ascomycota</taxon>
        <taxon>Pezizomycotina</taxon>
        <taxon>Sordariomycetes</taxon>
        <taxon>Hypocreomycetidae</taxon>
        <taxon>Glomerellales</taxon>
        <taxon>Glomerellaceae</taxon>
        <taxon>Colletotrichum</taxon>
        <taxon>Colletotrichum spaethianum species complex</taxon>
    </lineage>
</organism>
<accession>A0A166UFA9</accession>
<dbReference type="SUPFAM" id="SSF55620">
    <property type="entry name" value="Tetrahydrobiopterin biosynthesis enzymes-like"/>
    <property type="match status" value="1"/>
</dbReference>
<keyword evidence="1" id="KW-0289">Folate biosynthesis</keyword>
<dbReference type="InterPro" id="IPR006157">
    <property type="entry name" value="FolB_dom"/>
</dbReference>
<proteinExistence type="predicted"/>
<evidence type="ECO:0000256" key="1">
    <source>
        <dbReference type="ARBA" id="ARBA00022909"/>
    </source>
</evidence>
<dbReference type="SMART" id="SM00905">
    <property type="entry name" value="FolB"/>
    <property type="match status" value="1"/>
</dbReference>
<dbReference type="AlphaFoldDB" id="A0A166UFA9"/>
<dbReference type="InterPro" id="IPR043133">
    <property type="entry name" value="GTP-CH-I_C/QueF"/>
</dbReference>
<protein>
    <submittedName>
        <fullName evidence="3">FolB domain-containing protein</fullName>
    </submittedName>
</protein>
<evidence type="ECO:0000313" key="4">
    <source>
        <dbReference type="Proteomes" id="UP000076552"/>
    </source>
</evidence>
<dbReference type="GO" id="GO:0004150">
    <property type="term" value="F:dihydroneopterin aldolase activity"/>
    <property type="evidence" value="ECO:0007669"/>
    <property type="project" value="InterPro"/>
</dbReference>
<sequence length="354" mass="38431">MTAGVALACLMIRGNCDLQPQRITSTSFTKQLSSASFDTDSPPPNSLIKMTMPRFASSWQVRAEAGEPFAVIRVRDLHGTLKAGTDAWGRLNKAQPVIISAELSLAQPFDSASASDMVSDDTVHYGHLAKALLASLDVVNSLVETRGSPCSLWFALLHIFEHLAGYRLDHRERTPEDVVRTNQGGTLRAQLERVRLMDITLTLPKGSLLGDGVSISRAMVFEAAKPVVWSETLRIHGLRVPTLIGINANERKAKQVVKTDVEIEGYRSNVAGADDIYVDLESIVVKTLEESSFETLEALGPAITGSIRRGLATSGEPFGFSGWVIKVVMEKPTAITMAAASRVEYRELPGAKSQ</sequence>
<name>A0A166UFA9_9PEZI</name>
<evidence type="ECO:0000313" key="3">
    <source>
        <dbReference type="EMBL" id="KZL73340.1"/>
    </source>
</evidence>
<dbReference type="EMBL" id="LFIV01000045">
    <property type="protein sequence ID" value="KZL73340.1"/>
    <property type="molecule type" value="Genomic_DNA"/>
</dbReference>
<dbReference type="GO" id="GO:0046656">
    <property type="term" value="P:folic acid biosynthetic process"/>
    <property type="evidence" value="ECO:0007669"/>
    <property type="project" value="UniProtKB-KW"/>
</dbReference>